<accession>A0A1G8UTN4</accession>
<sequence length="188" mass="19785">MARGFEGPDEPDDTAEADGAAGANGTAGADGAGEPGGTAGADDAAGIEGTLADTYVAALQHDLVDLPPETTLVGVVRKPTPWFHAAVDENQPELGPPTELLESFRTTVDDLKMRGVCEEGAHNAAWDEVGFEEAYRDHLEESADARAALEGLETRLADGESLALVCFENTAKKRCHRTVLRDVLAERA</sequence>
<dbReference type="STRING" id="1095776.SAMN04515672_1027"/>
<feature type="compositionally biased region" description="Acidic residues" evidence="1">
    <location>
        <begin position="7"/>
        <end position="16"/>
    </location>
</feature>
<dbReference type="OrthoDB" id="200377at2157"/>
<gene>
    <name evidence="3" type="ORF">SAMN04515672_1027</name>
</gene>
<feature type="compositionally biased region" description="Gly residues" evidence="1">
    <location>
        <begin position="28"/>
        <end position="39"/>
    </location>
</feature>
<feature type="region of interest" description="Disordered" evidence="1">
    <location>
        <begin position="1"/>
        <end position="44"/>
    </location>
</feature>
<feature type="compositionally biased region" description="Low complexity" evidence="1">
    <location>
        <begin position="17"/>
        <end position="27"/>
    </location>
</feature>
<evidence type="ECO:0000259" key="2">
    <source>
        <dbReference type="Pfam" id="PF22751"/>
    </source>
</evidence>
<evidence type="ECO:0000313" key="3">
    <source>
        <dbReference type="EMBL" id="SDJ57158.1"/>
    </source>
</evidence>
<dbReference type="InterPro" id="IPR054495">
    <property type="entry name" value="DUF488-N3a"/>
</dbReference>
<name>A0A1G8UTN4_9EURY</name>
<evidence type="ECO:0000256" key="1">
    <source>
        <dbReference type="SAM" id="MobiDB-lite"/>
    </source>
</evidence>
<evidence type="ECO:0000313" key="4">
    <source>
        <dbReference type="Proteomes" id="UP000198882"/>
    </source>
</evidence>
<feature type="domain" description="DUF488" evidence="2">
    <location>
        <begin position="71"/>
        <end position="187"/>
    </location>
</feature>
<proteinExistence type="predicted"/>
<keyword evidence="4" id="KW-1185">Reference proteome</keyword>
<dbReference type="AlphaFoldDB" id="A0A1G8UTN4"/>
<dbReference type="EMBL" id="FNFE01000001">
    <property type="protein sequence ID" value="SDJ57158.1"/>
    <property type="molecule type" value="Genomic_DNA"/>
</dbReference>
<dbReference type="Proteomes" id="UP000198882">
    <property type="component" value="Unassembled WGS sequence"/>
</dbReference>
<organism evidence="3 4">
    <name type="scientific">Natronorubrum texcoconense</name>
    <dbReference type="NCBI Taxonomy" id="1095776"/>
    <lineage>
        <taxon>Archaea</taxon>
        <taxon>Methanobacteriati</taxon>
        <taxon>Methanobacteriota</taxon>
        <taxon>Stenosarchaea group</taxon>
        <taxon>Halobacteria</taxon>
        <taxon>Halobacteriales</taxon>
        <taxon>Natrialbaceae</taxon>
        <taxon>Natronorubrum</taxon>
    </lineage>
</organism>
<dbReference type="Pfam" id="PF22751">
    <property type="entry name" value="DUF488-N3a"/>
    <property type="match status" value="1"/>
</dbReference>
<reference evidence="4" key="1">
    <citation type="submission" date="2016-10" db="EMBL/GenBank/DDBJ databases">
        <authorList>
            <person name="Varghese N."/>
            <person name="Submissions S."/>
        </authorList>
    </citation>
    <scope>NUCLEOTIDE SEQUENCE [LARGE SCALE GENOMIC DNA]</scope>
    <source>
        <strain evidence="4">B4,CECT 8067,JCM 17497</strain>
    </source>
</reference>
<protein>
    <recommendedName>
        <fullName evidence="2">DUF488 domain-containing protein</fullName>
    </recommendedName>
</protein>